<proteinExistence type="predicted"/>
<evidence type="ECO:0000256" key="1">
    <source>
        <dbReference type="SAM" id="Phobius"/>
    </source>
</evidence>
<dbReference type="OrthoDB" id="380327at2157"/>
<keyword evidence="1" id="KW-1133">Transmembrane helix</keyword>
<gene>
    <name evidence="2" type="ORF">CK500_11025</name>
</gene>
<dbReference type="AlphaFoldDB" id="A0A2A2FFI1"/>
<sequence length="68" mass="6964">MIDDIFEAVFDVLLGFIPNVVLGAIALVVGLVTTAVGIATLSDPGMAGEALTIVGLSVVAGVLILWRR</sequence>
<evidence type="ECO:0000313" key="3">
    <source>
        <dbReference type="Proteomes" id="UP000218083"/>
    </source>
</evidence>
<keyword evidence="3" id="KW-1185">Reference proteome</keyword>
<name>A0A2A2FFI1_9EURY</name>
<keyword evidence="1" id="KW-0812">Transmembrane</keyword>
<organism evidence="2 3">
    <name type="scientific">Halorubrum salipaludis</name>
    <dbReference type="NCBI Taxonomy" id="2032630"/>
    <lineage>
        <taxon>Archaea</taxon>
        <taxon>Methanobacteriati</taxon>
        <taxon>Methanobacteriota</taxon>
        <taxon>Stenosarchaea group</taxon>
        <taxon>Halobacteria</taxon>
        <taxon>Halobacteriales</taxon>
        <taxon>Haloferacaceae</taxon>
        <taxon>Halorubrum</taxon>
    </lineage>
</organism>
<evidence type="ECO:0000313" key="2">
    <source>
        <dbReference type="EMBL" id="PAU83315.1"/>
    </source>
</evidence>
<comment type="caution">
    <text evidence="2">The sequence shown here is derived from an EMBL/GenBank/DDBJ whole genome shotgun (WGS) entry which is preliminary data.</text>
</comment>
<dbReference type="Proteomes" id="UP000218083">
    <property type="component" value="Unassembled WGS sequence"/>
</dbReference>
<reference evidence="2 3" key="1">
    <citation type="submission" date="2017-08" db="EMBL/GenBank/DDBJ databases">
        <title>The strain WRN001 was isolated from Binhai saline alkaline soil, Tianjin, China.</title>
        <authorList>
            <person name="Liu D."/>
            <person name="Zhang G."/>
        </authorList>
    </citation>
    <scope>NUCLEOTIDE SEQUENCE [LARGE SCALE GENOMIC DNA]</scope>
    <source>
        <strain evidence="2 3">WN019</strain>
    </source>
</reference>
<accession>A0A2A2FFI1</accession>
<dbReference type="RefSeq" id="WP_095637275.1">
    <property type="nucleotide sequence ID" value="NZ_NSKC01000005.1"/>
</dbReference>
<evidence type="ECO:0008006" key="4">
    <source>
        <dbReference type="Google" id="ProtNLM"/>
    </source>
</evidence>
<protein>
    <recommendedName>
        <fullName evidence="4">Major facilitator superfamily (MFS) profile domain-containing protein</fullName>
    </recommendedName>
</protein>
<dbReference type="EMBL" id="NSKC01000005">
    <property type="protein sequence ID" value="PAU83315.1"/>
    <property type="molecule type" value="Genomic_DNA"/>
</dbReference>
<keyword evidence="1" id="KW-0472">Membrane</keyword>
<feature type="transmembrane region" description="Helical" evidence="1">
    <location>
        <begin position="45"/>
        <end position="66"/>
    </location>
</feature>
<feature type="transmembrane region" description="Helical" evidence="1">
    <location>
        <begin position="12"/>
        <end position="39"/>
    </location>
</feature>